<keyword evidence="4" id="KW-1185">Reference proteome</keyword>
<sequence>MQLVADGLLIATALAAAVYCLVLSRRLRRLTDAEAGIGGQIKALNAALEETRSGLAETRRGVAEARAALRNEKEAMARDIEAAKTERAALTALRSRALAAQASLEEMLAGMPSAGQPARPADEPADDAGADAAAERKRPPTPEELEDWEVSDLFGADQAEPWQPVVSPSGASGPAEPMAGQAAAEPDPAQPAPGIAGAADPPEAEGAAAEVDETMPRAEPVPARPAPRAGGSPLRVERMSL</sequence>
<dbReference type="RefSeq" id="WP_285672440.1">
    <property type="nucleotide sequence ID" value="NZ_BSYI01000022.1"/>
</dbReference>
<dbReference type="Proteomes" id="UP001239909">
    <property type="component" value="Unassembled WGS sequence"/>
</dbReference>
<accession>A0ABQ6LRB0</accession>
<evidence type="ECO:0000256" key="1">
    <source>
        <dbReference type="SAM" id="Coils"/>
    </source>
</evidence>
<keyword evidence="1" id="KW-0175">Coiled coil</keyword>
<organism evidence="3 4">
    <name type="scientific">Paralimibaculum aggregatum</name>
    <dbReference type="NCBI Taxonomy" id="3036245"/>
    <lineage>
        <taxon>Bacteria</taxon>
        <taxon>Pseudomonadati</taxon>
        <taxon>Pseudomonadota</taxon>
        <taxon>Alphaproteobacteria</taxon>
        <taxon>Rhodobacterales</taxon>
        <taxon>Paracoccaceae</taxon>
        <taxon>Paralimibaculum</taxon>
    </lineage>
</organism>
<name>A0ABQ6LRB0_9RHOB</name>
<proteinExistence type="predicted"/>
<feature type="coiled-coil region" evidence="1">
    <location>
        <begin position="55"/>
        <end position="93"/>
    </location>
</feature>
<evidence type="ECO:0000313" key="4">
    <source>
        <dbReference type="Proteomes" id="UP001239909"/>
    </source>
</evidence>
<feature type="compositionally biased region" description="Low complexity" evidence="2">
    <location>
        <begin position="179"/>
        <end position="209"/>
    </location>
</feature>
<gene>
    <name evidence="3" type="ORF">LNKW23_28590</name>
</gene>
<dbReference type="EMBL" id="BSYI01000022">
    <property type="protein sequence ID" value="GMG83646.1"/>
    <property type="molecule type" value="Genomic_DNA"/>
</dbReference>
<feature type="region of interest" description="Disordered" evidence="2">
    <location>
        <begin position="111"/>
        <end position="241"/>
    </location>
</feature>
<protein>
    <submittedName>
        <fullName evidence="3">Uncharacterized protein</fullName>
    </submittedName>
</protein>
<evidence type="ECO:0000256" key="2">
    <source>
        <dbReference type="SAM" id="MobiDB-lite"/>
    </source>
</evidence>
<evidence type="ECO:0000313" key="3">
    <source>
        <dbReference type="EMBL" id="GMG83646.1"/>
    </source>
</evidence>
<reference evidence="3 4" key="1">
    <citation type="submission" date="2023-04" db="EMBL/GenBank/DDBJ databases">
        <title>Marinoamorphus aggregata gen. nov., sp. Nov., isolate from tissue of brittle star Ophioplocus japonicus.</title>
        <authorList>
            <person name="Kawano K."/>
            <person name="Sawayama S."/>
            <person name="Nakagawa S."/>
        </authorList>
    </citation>
    <scope>NUCLEOTIDE SEQUENCE [LARGE SCALE GENOMIC DNA]</scope>
    <source>
        <strain evidence="3 4">NKW23</strain>
    </source>
</reference>
<feature type="compositionally biased region" description="Low complexity" evidence="2">
    <location>
        <begin position="217"/>
        <end position="229"/>
    </location>
</feature>
<comment type="caution">
    <text evidence="3">The sequence shown here is derived from an EMBL/GenBank/DDBJ whole genome shotgun (WGS) entry which is preliminary data.</text>
</comment>